<evidence type="ECO:0000256" key="2">
    <source>
        <dbReference type="ARBA" id="ARBA00004496"/>
    </source>
</evidence>
<dbReference type="SUPFAM" id="SSF102462">
    <property type="entry name" value="Peptidyl-tRNA hydrolase II"/>
    <property type="match status" value="1"/>
</dbReference>
<dbReference type="AlphaFoldDB" id="A0A0V8RTX6"/>
<organism evidence="10 11">
    <name type="scientific">Pyrodictium occultum</name>
    <dbReference type="NCBI Taxonomy" id="2309"/>
    <lineage>
        <taxon>Archaea</taxon>
        <taxon>Thermoproteota</taxon>
        <taxon>Thermoprotei</taxon>
        <taxon>Desulfurococcales</taxon>
        <taxon>Pyrodictiaceae</taxon>
        <taxon>Pyrodictium</taxon>
    </lineage>
</organism>
<comment type="subcellular location">
    <subcellularLocation>
        <location evidence="2 9">Cytoplasm</location>
    </subcellularLocation>
</comment>
<comment type="function">
    <text evidence="1 9">The natural substrate for this enzyme may be peptidyl-tRNAs which drop off the ribosome during protein synthesis.</text>
</comment>
<dbReference type="InterPro" id="IPR002833">
    <property type="entry name" value="PTH2"/>
</dbReference>
<dbReference type="FunFam" id="3.40.1490.10:FF:000001">
    <property type="entry name" value="Peptidyl-tRNA hydrolase 2"/>
    <property type="match status" value="1"/>
</dbReference>
<name>A0A0V8RTX6_PYROC</name>
<dbReference type="InterPro" id="IPR023476">
    <property type="entry name" value="Pep_tRNA_hydro_II_dom_sf"/>
</dbReference>
<evidence type="ECO:0000256" key="1">
    <source>
        <dbReference type="ARBA" id="ARBA00003043"/>
    </source>
</evidence>
<protein>
    <recommendedName>
        <fullName evidence="8 9">Peptidyl-tRNA hydrolase</fullName>
        <shortName evidence="9">PTH</shortName>
        <ecNumber evidence="3 9">3.1.1.29</ecNumber>
    </recommendedName>
</protein>
<proteinExistence type="inferred from homology"/>
<evidence type="ECO:0000256" key="3">
    <source>
        <dbReference type="ARBA" id="ARBA00013260"/>
    </source>
</evidence>
<comment type="caution">
    <text evidence="10">The sequence shown here is derived from an EMBL/GenBank/DDBJ whole genome shotgun (WGS) entry which is preliminary data.</text>
</comment>
<dbReference type="EC" id="3.1.1.29" evidence="3 9"/>
<comment type="similarity">
    <text evidence="6 9">Belongs to the PTH2 family.</text>
</comment>
<dbReference type="Gene3D" id="3.40.1490.10">
    <property type="entry name" value="Bit1"/>
    <property type="match status" value="1"/>
</dbReference>
<evidence type="ECO:0000256" key="4">
    <source>
        <dbReference type="ARBA" id="ARBA00022490"/>
    </source>
</evidence>
<evidence type="ECO:0000256" key="8">
    <source>
        <dbReference type="ARBA" id="ARBA00050038"/>
    </source>
</evidence>
<dbReference type="NCBIfam" id="NF003314">
    <property type="entry name" value="PRK04322.1"/>
    <property type="match status" value="1"/>
</dbReference>
<dbReference type="PANTHER" id="PTHR12649">
    <property type="entry name" value="PEPTIDYL-TRNA HYDROLASE 2"/>
    <property type="match status" value="1"/>
</dbReference>
<evidence type="ECO:0000256" key="6">
    <source>
        <dbReference type="ARBA" id="ARBA00038050"/>
    </source>
</evidence>
<gene>
    <name evidence="9" type="primary">pth</name>
    <name evidence="10" type="ORF">CF15_01380</name>
</gene>
<comment type="catalytic activity">
    <reaction evidence="7 9">
        <text>an N-acyl-L-alpha-aminoacyl-tRNA + H2O = an N-acyl-L-amino acid + a tRNA + H(+)</text>
        <dbReference type="Rhea" id="RHEA:54448"/>
        <dbReference type="Rhea" id="RHEA-COMP:10123"/>
        <dbReference type="Rhea" id="RHEA-COMP:13883"/>
        <dbReference type="ChEBI" id="CHEBI:15377"/>
        <dbReference type="ChEBI" id="CHEBI:15378"/>
        <dbReference type="ChEBI" id="CHEBI:59874"/>
        <dbReference type="ChEBI" id="CHEBI:78442"/>
        <dbReference type="ChEBI" id="CHEBI:138191"/>
        <dbReference type="EC" id="3.1.1.29"/>
    </reaction>
</comment>
<reference evidence="10 11" key="1">
    <citation type="submission" date="2015-11" db="EMBL/GenBank/DDBJ databases">
        <title>Genome sequence of Pyrodictium occultum PL-19, a marine hyperthermophilic archaeon isolated from Volcano, Italy.</title>
        <authorList>
            <person name="Utturkar S."/>
            <person name="Huber H."/>
            <person name="Leptihn S."/>
            <person name="Brown S."/>
            <person name="Stetter K.O."/>
            <person name="Podar M."/>
        </authorList>
    </citation>
    <scope>NUCLEOTIDE SEQUENCE [LARGE SCALE GENOMIC DNA]</scope>
    <source>
        <strain evidence="10 11">PL-19</strain>
    </source>
</reference>
<dbReference type="STRING" id="2309.CF15_01380"/>
<dbReference type="GO" id="GO:0005829">
    <property type="term" value="C:cytosol"/>
    <property type="evidence" value="ECO:0007669"/>
    <property type="project" value="TreeGrafter"/>
</dbReference>
<evidence type="ECO:0000256" key="5">
    <source>
        <dbReference type="ARBA" id="ARBA00022801"/>
    </source>
</evidence>
<dbReference type="GO" id="GO:0004045">
    <property type="term" value="F:peptidyl-tRNA hydrolase activity"/>
    <property type="evidence" value="ECO:0007669"/>
    <property type="project" value="UniProtKB-UniRule"/>
</dbReference>
<dbReference type="GO" id="GO:0006412">
    <property type="term" value="P:translation"/>
    <property type="evidence" value="ECO:0007669"/>
    <property type="project" value="UniProtKB-UniRule"/>
</dbReference>
<evidence type="ECO:0000313" key="10">
    <source>
        <dbReference type="EMBL" id="KSW11521.1"/>
    </source>
</evidence>
<keyword evidence="5 9" id="KW-0378">Hydrolase</keyword>
<dbReference type="EMBL" id="LNTB01000001">
    <property type="protein sequence ID" value="KSW11521.1"/>
    <property type="molecule type" value="Genomic_DNA"/>
</dbReference>
<keyword evidence="11" id="KW-1185">Reference proteome</keyword>
<dbReference type="InterPro" id="IPR034759">
    <property type="entry name" value="Pept_tRNA_hydro_arch"/>
</dbReference>
<keyword evidence="4 9" id="KW-0963">Cytoplasm</keyword>
<evidence type="ECO:0000256" key="7">
    <source>
        <dbReference type="ARBA" id="ARBA00048707"/>
    </source>
</evidence>
<evidence type="ECO:0000313" key="11">
    <source>
        <dbReference type="Proteomes" id="UP000053352"/>
    </source>
</evidence>
<accession>A0A0V8RTX6</accession>
<dbReference type="Proteomes" id="UP000053352">
    <property type="component" value="Unassembled WGS sequence"/>
</dbReference>
<dbReference type="PANTHER" id="PTHR12649:SF11">
    <property type="entry name" value="PEPTIDYL-TRNA HYDROLASE 2, MITOCHONDRIAL"/>
    <property type="match status" value="1"/>
</dbReference>
<dbReference type="CDD" id="cd02430">
    <property type="entry name" value="PTH2"/>
    <property type="match status" value="1"/>
</dbReference>
<sequence length="126" mass="13839">MMGPGQEYKQVIAVRTDIRMSRGKLAAQVAHAAVEAVLLIIDSGNPEWSRWLREWRIQGQKKVVVKVSSEQELLWVHQEARRLGLPASLVADAGRTELPPGTRTAAAVGPAPSQLVDRVTGRLKLL</sequence>
<dbReference type="HAMAP" id="MF_00628">
    <property type="entry name" value="Pept_tRNA_hydro_arch"/>
    <property type="match status" value="1"/>
</dbReference>
<dbReference type="Pfam" id="PF01981">
    <property type="entry name" value="PTH2"/>
    <property type="match status" value="1"/>
</dbReference>
<evidence type="ECO:0000256" key="9">
    <source>
        <dbReference type="HAMAP-Rule" id="MF_00628"/>
    </source>
</evidence>
<dbReference type="NCBIfam" id="TIGR00283">
    <property type="entry name" value="arch_pth2"/>
    <property type="match status" value="1"/>
</dbReference>